<protein>
    <recommendedName>
        <fullName evidence="4">DUF2987 domain-containing protein</fullName>
    </recommendedName>
</protein>
<proteinExistence type="predicted"/>
<comment type="caution">
    <text evidence="2">The sequence shown here is derived from an EMBL/GenBank/DDBJ whole genome shotgun (WGS) entry which is preliminary data.</text>
</comment>
<evidence type="ECO:0000256" key="1">
    <source>
        <dbReference type="SAM" id="SignalP"/>
    </source>
</evidence>
<keyword evidence="3" id="KW-1185">Reference proteome</keyword>
<dbReference type="RefSeq" id="WP_106756615.1">
    <property type="nucleotide sequence ID" value="NZ_PXWF02000083.1"/>
</dbReference>
<feature type="signal peptide" evidence="1">
    <location>
        <begin position="1"/>
        <end position="22"/>
    </location>
</feature>
<dbReference type="AlphaFoldDB" id="A0A2U2I4A8"/>
<gene>
    <name evidence="2" type="ORF">C7C56_006305</name>
</gene>
<accession>A0A2U2I4A8</accession>
<keyword evidence="1" id="KW-0732">Signal</keyword>
<sequence length="235" mass="24985">MRKSLHLSAFVALLLAVGTAAAGPREGEWVSYRDAYRAMVVFEKYGKPKNLIQNHYQVAAKDQSTAYDGVQLALRGKSVRINLALDATGRVTFFPLLKAAYDENAELVLSRPLGALSFRPRVSIVARADGVYEAGELRAACEQALAYQRHVDASARGKKCVGVHFAFAPKGAGVSVKLRAADSATPAGLPVLDGAAFGDGPGEGFKTVSYRFGALPDTAQVLTQDAPLAISALFE</sequence>
<evidence type="ECO:0000313" key="2">
    <source>
        <dbReference type="EMBL" id="PWF54551.1"/>
    </source>
</evidence>
<organism evidence="2 3">
    <name type="scientific">Massilia glaciei</name>
    <dbReference type="NCBI Taxonomy" id="1524097"/>
    <lineage>
        <taxon>Bacteria</taxon>
        <taxon>Pseudomonadati</taxon>
        <taxon>Pseudomonadota</taxon>
        <taxon>Betaproteobacteria</taxon>
        <taxon>Burkholderiales</taxon>
        <taxon>Oxalobacteraceae</taxon>
        <taxon>Telluria group</taxon>
        <taxon>Massilia</taxon>
    </lineage>
</organism>
<reference evidence="2 3" key="1">
    <citation type="submission" date="2018-04" db="EMBL/GenBank/DDBJ databases">
        <title>Massilia violaceinigra sp. nov., a novel purple-pigmented bacterium isolated from Tianshan glacier, Xinjiang, China.</title>
        <authorList>
            <person name="Wang H."/>
        </authorList>
    </citation>
    <scope>NUCLEOTIDE SEQUENCE [LARGE SCALE GENOMIC DNA]</scope>
    <source>
        <strain evidence="2 3">B448-2</strain>
    </source>
</reference>
<dbReference type="OrthoDB" id="9156151at2"/>
<name>A0A2U2I4A8_9BURK</name>
<dbReference type="EMBL" id="PXWF02000083">
    <property type="protein sequence ID" value="PWF54551.1"/>
    <property type="molecule type" value="Genomic_DNA"/>
</dbReference>
<dbReference type="Proteomes" id="UP000241421">
    <property type="component" value="Unassembled WGS sequence"/>
</dbReference>
<evidence type="ECO:0008006" key="4">
    <source>
        <dbReference type="Google" id="ProtNLM"/>
    </source>
</evidence>
<feature type="chain" id="PRO_5015402326" description="DUF2987 domain-containing protein" evidence="1">
    <location>
        <begin position="23"/>
        <end position="235"/>
    </location>
</feature>
<evidence type="ECO:0000313" key="3">
    <source>
        <dbReference type="Proteomes" id="UP000241421"/>
    </source>
</evidence>